<dbReference type="STRING" id="7574.A0A1S3H9A7"/>
<comment type="similarity">
    <text evidence="1">Belongs to the prokaryotic/mitochondrial release factor family.</text>
</comment>
<dbReference type="PANTHER" id="PTHR43804:SF7">
    <property type="entry name" value="LD18447P"/>
    <property type="match status" value="1"/>
</dbReference>
<dbReference type="RefSeq" id="XP_013382593.1">
    <property type="nucleotide sequence ID" value="XM_013527139.2"/>
</dbReference>
<dbReference type="GO" id="GO:0003747">
    <property type="term" value="F:translation release factor activity"/>
    <property type="evidence" value="ECO:0007669"/>
    <property type="project" value="InterPro"/>
</dbReference>
<dbReference type="PROSITE" id="PS00745">
    <property type="entry name" value="RF_PROK_I"/>
    <property type="match status" value="1"/>
</dbReference>
<feature type="domain" description="Prokaryotic-type class I peptide chain release factors" evidence="5">
    <location>
        <begin position="439"/>
        <end position="455"/>
    </location>
</feature>
<dbReference type="InterPro" id="IPR045853">
    <property type="entry name" value="Pep_chain_release_fac_I_sf"/>
</dbReference>
<gene>
    <name evidence="7" type="primary">LOC106153272</name>
</gene>
<evidence type="ECO:0000259" key="5">
    <source>
        <dbReference type="PROSITE" id="PS00745"/>
    </source>
</evidence>
<protein>
    <submittedName>
        <fullName evidence="7">Uncharacterized protein LOC106153272</fullName>
    </submittedName>
</protein>
<dbReference type="InParanoid" id="A0A1S3H9A7"/>
<dbReference type="InterPro" id="IPR000352">
    <property type="entry name" value="Pep_chain_release_fac_I"/>
</dbReference>
<sequence length="584" mass="67533">MRSSCIQDACNTYMMLSKIDMMILRRTLGSNSLFSQDLALRYICPVKGVAVFSTWSSFCFGKDLPKRERRLQIREPRKVIFSQKHWSCPQKLDQKRWLSLGTYSDNAQSKMFANKCLYHDFSGKCACNRTYKIRFALHKRTNVMYKDSFFQQERKYSKSNLYLPHLTSASILMSSVKAKQSYNCQQERTKMKTAKDLFGFSLNDKEVRRVLECTCREYEQNEEVLEKSYTNFDSGEKRNARENLLREASLVEKYLEFIEKENELKEMDKMLKEDGKEDKDIAKMLKKEKEENLKAMDILEKEILTLLVPPNTGPTDDCDVIMEFSSGAGGQEAMLFCAEIFSMYQRYAAYKGWIFDIIRYETQQSSSSVVLSKASVAVSGPGVYRCLKYEGGVHRVQRIPLTEKGSRIHTSTMSVAVLPQPSDIDVQLNSSDLEIQTMHASGPGGQHVNKTESAVRIKHIPTGLVVSSQRERNQHQNQSLALKMLRSMLYNKELEERQSKFNSQRKLQVGGMDRSEKIRTYNFPQDRITDHRVKETFHGVEDFMEGGVALDDIVEILQQEAMKERLAERLKEYENNQQPKKKSS</sequence>
<accession>A0A1S3H9A7</accession>
<dbReference type="SMART" id="SM00937">
    <property type="entry name" value="PCRF"/>
    <property type="match status" value="1"/>
</dbReference>
<dbReference type="GO" id="GO:0005737">
    <property type="term" value="C:cytoplasm"/>
    <property type="evidence" value="ECO:0007669"/>
    <property type="project" value="UniProtKB-ARBA"/>
</dbReference>
<name>A0A1S3H9A7_LINAN</name>
<dbReference type="Gene3D" id="3.30.70.1660">
    <property type="match status" value="1"/>
</dbReference>
<feature type="coiled-coil region" evidence="4">
    <location>
        <begin position="241"/>
        <end position="302"/>
    </location>
</feature>
<reference evidence="7" key="1">
    <citation type="submission" date="2025-08" db="UniProtKB">
        <authorList>
            <consortium name="RefSeq"/>
        </authorList>
    </citation>
    <scope>IDENTIFICATION</scope>
    <source>
        <tissue evidence="7">Gonads</tissue>
    </source>
</reference>
<dbReference type="AlphaFoldDB" id="A0A1S3H9A7"/>
<keyword evidence="4" id="KW-0175">Coiled coil</keyword>
<dbReference type="InterPro" id="IPR050057">
    <property type="entry name" value="Prokaryotic/Mito_RF"/>
</dbReference>
<dbReference type="FunFam" id="3.30.160.20:FF:000004">
    <property type="entry name" value="Peptide chain release factor 1"/>
    <property type="match status" value="1"/>
</dbReference>
<dbReference type="Gene3D" id="6.10.140.1950">
    <property type="match status" value="1"/>
</dbReference>
<evidence type="ECO:0000313" key="6">
    <source>
        <dbReference type="Proteomes" id="UP000085678"/>
    </source>
</evidence>
<keyword evidence="6" id="KW-1185">Reference proteome</keyword>
<dbReference type="Pfam" id="PF00472">
    <property type="entry name" value="RF-1"/>
    <property type="match status" value="1"/>
</dbReference>
<evidence type="ECO:0000256" key="1">
    <source>
        <dbReference type="ARBA" id="ARBA00010835"/>
    </source>
</evidence>
<dbReference type="GeneID" id="106153272"/>
<proteinExistence type="inferred from homology"/>
<dbReference type="Proteomes" id="UP000085678">
    <property type="component" value="Unplaced"/>
</dbReference>
<dbReference type="PANTHER" id="PTHR43804">
    <property type="entry name" value="LD18447P"/>
    <property type="match status" value="1"/>
</dbReference>
<dbReference type="Pfam" id="PF03462">
    <property type="entry name" value="PCRF"/>
    <property type="match status" value="1"/>
</dbReference>
<evidence type="ECO:0000256" key="3">
    <source>
        <dbReference type="ARBA" id="ARBA00022917"/>
    </source>
</evidence>
<organism evidence="6 7">
    <name type="scientific">Lingula anatina</name>
    <name type="common">Brachiopod</name>
    <name type="synonym">Lingula unguis</name>
    <dbReference type="NCBI Taxonomy" id="7574"/>
    <lineage>
        <taxon>Eukaryota</taxon>
        <taxon>Metazoa</taxon>
        <taxon>Spiralia</taxon>
        <taxon>Lophotrochozoa</taxon>
        <taxon>Brachiopoda</taxon>
        <taxon>Linguliformea</taxon>
        <taxon>Lingulata</taxon>
        <taxon>Lingulida</taxon>
        <taxon>Linguloidea</taxon>
        <taxon>Lingulidae</taxon>
        <taxon>Lingula</taxon>
    </lineage>
</organism>
<dbReference type="InterPro" id="IPR005139">
    <property type="entry name" value="PCRF"/>
</dbReference>
<dbReference type="SUPFAM" id="SSF75620">
    <property type="entry name" value="Release factor"/>
    <property type="match status" value="1"/>
</dbReference>
<evidence type="ECO:0000256" key="2">
    <source>
        <dbReference type="ARBA" id="ARBA00022481"/>
    </source>
</evidence>
<evidence type="ECO:0000256" key="4">
    <source>
        <dbReference type="SAM" id="Coils"/>
    </source>
</evidence>
<keyword evidence="3" id="KW-0648">Protein biosynthesis</keyword>
<evidence type="ECO:0000313" key="7">
    <source>
        <dbReference type="RefSeq" id="XP_013382593.1"/>
    </source>
</evidence>
<dbReference type="OrthoDB" id="2019491at2759"/>
<dbReference type="Gene3D" id="3.30.160.20">
    <property type="match status" value="1"/>
</dbReference>
<dbReference type="KEGG" id="lak:106153272"/>
<keyword evidence="2" id="KW-0488">Methylation</keyword>